<dbReference type="InterPro" id="IPR016160">
    <property type="entry name" value="Ald_DH_CS_CYS"/>
</dbReference>
<dbReference type="RefSeq" id="WP_028386949.1">
    <property type="nucleotide sequence ID" value="NZ_CAAAHN010000001.1"/>
</dbReference>
<dbReference type="PROSITE" id="PS00070">
    <property type="entry name" value="ALDEHYDE_DEHYDR_CYS"/>
    <property type="match status" value="1"/>
</dbReference>
<dbReference type="InterPro" id="IPR016162">
    <property type="entry name" value="Ald_DH_N"/>
</dbReference>
<proteinExistence type="inferred from homology"/>
<evidence type="ECO:0000313" key="2">
    <source>
        <dbReference type="EMBL" id="KTD00165.1"/>
    </source>
</evidence>
<dbReference type="InterPro" id="IPR016161">
    <property type="entry name" value="Ald_DH/histidinol_DH"/>
</dbReference>
<dbReference type="InterPro" id="IPR017649">
    <property type="entry name" value="SuccinylGlu_semiald_DH_AstD"/>
</dbReference>
<dbReference type="NCBIfam" id="NF006992">
    <property type="entry name" value="PRK09457.1"/>
    <property type="match status" value="1"/>
</dbReference>
<dbReference type="Proteomes" id="UP000054785">
    <property type="component" value="Unassembled WGS sequence"/>
</dbReference>
<keyword evidence="1" id="KW-0560">Oxidoreductase</keyword>
<dbReference type="PROSITE" id="PS00687">
    <property type="entry name" value="ALDEHYDE_DEHYDR_GLU"/>
    <property type="match status" value="1"/>
</dbReference>
<dbReference type="GO" id="GO:0006527">
    <property type="term" value="P:L-arginine catabolic process"/>
    <property type="evidence" value="ECO:0007669"/>
    <property type="project" value="InterPro"/>
</dbReference>
<dbReference type="STRING" id="45065.Lgee_1077"/>
<comment type="caution">
    <text evidence="2">The sequence shown here is derived from an EMBL/GenBank/DDBJ whole genome shotgun (WGS) entry which is preliminary data.</text>
</comment>
<dbReference type="InterPro" id="IPR029510">
    <property type="entry name" value="Ald_DH_CS_GLU"/>
</dbReference>
<protein>
    <submittedName>
        <fullName evidence="2">Succinylglutamic-5-semialdehyde dehydrogenase</fullName>
    </submittedName>
</protein>
<evidence type="ECO:0000256" key="1">
    <source>
        <dbReference type="RuleBase" id="RU003345"/>
    </source>
</evidence>
<keyword evidence="3" id="KW-1185">Reference proteome</keyword>
<dbReference type="PATRIC" id="fig|45065.4.peg.1153"/>
<dbReference type="AlphaFoldDB" id="A0A0W0TWX9"/>
<dbReference type="InterPro" id="IPR015590">
    <property type="entry name" value="Aldehyde_DH_dom"/>
</dbReference>
<accession>A0A0W0TWX9</accession>
<dbReference type="FunFam" id="3.40.605.10:FF:000010">
    <property type="entry name" value="N-succinylglutamate 5-semialdehyde dehydrogenase"/>
    <property type="match status" value="1"/>
</dbReference>
<dbReference type="GO" id="GO:0043824">
    <property type="term" value="F:succinylglutamate-semialdehyde dehydrogenase activity"/>
    <property type="evidence" value="ECO:0007669"/>
    <property type="project" value="InterPro"/>
</dbReference>
<dbReference type="Pfam" id="PF00171">
    <property type="entry name" value="Aldedh"/>
    <property type="match status" value="1"/>
</dbReference>
<dbReference type="CDD" id="cd07095">
    <property type="entry name" value="ALDH_SGSD_AstD"/>
    <property type="match status" value="1"/>
</dbReference>
<dbReference type="PANTHER" id="PTHR11699">
    <property type="entry name" value="ALDEHYDE DEHYDROGENASE-RELATED"/>
    <property type="match status" value="1"/>
</dbReference>
<reference evidence="2 3" key="1">
    <citation type="submission" date="2015-11" db="EMBL/GenBank/DDBJ databases">
        <title>Genomic analysis of 38 Legionella species identifies large and diverse effector repertoires.</title>
        <authorList>
            <person name="Burstein D."/>
            <person name="Amaro F."/>
            <person name="Zusman T."/>
            <person name="Lifshitz Z."/>
            <person name="Cohen O."/>
            <person name="Gilbert J.A."/>
            <person name="Pupko T."/>
            <person name="Shuman H.A."/>
            <person name="Segal G."/>
        </authorList>
    </citation>
    <scope>NUCLEOTIDE SEQUENCE [LARGE SCALE GENOMIC DNA]</scope>
    <source>
        <strain evidence="2 3">ATCC 49504</strain>
    </source>
</reference>
<sequence length="492" mass="53053">MSPSNTAGHFIAGAWTRGHGTPLTTFNPATGECLWVGESAAAIETDAALTHARDALTSWSRLSVDARAHILTRFAEAVEKRRHALARTISLETGKPLWEALTEVSSVSGKIALSLKARLERTADKQPAKDAHLRFKPHGVALVIGAFNFPAHLANGHIVPALLAGNTVIYKPSELTPLTSLIIIECWQEAGLPKGVLQCLQGDAETARQLLDGDINAVYFTGSYRTGLAIHRHLAERPEVIVALEMGGNNPLVIDEVNNVDAALYGTLLSTLLTAGQRCTCARRLLLPDSAFGDMFLTRLIRAFEAVRIGPFTDTPEPFMGPVISAPAARLHLEAQRALEAAGGRSLLRMQTLREDTGFLSPGLMDMTGVSADPDEEIFGPFAKVYRCHDLDEAIALSNRTRYGLASGIFTDDASRYHRYFDEVRAGLINWNRPTTGASGSLPFGGIGKSGNHRPSGWFAADYCASPVASLEEATLTLPETLLPGIQEIHHA</sequence>
<comment type="similarity">
    <text evidence="1">Belongs to the aldehyde dehydrogenase family.</text>
</comment>
<dbReference type="SUPFAM" id="SSF53720">
    <property type="entry name" value="ALDH-like"/>
    <property type="match status" value="1"/>
</dbReference>
<dbReference type="EMBL" id="LNYC01000037">
    <property type="protein sequence ID" value="KTD00165.1"/>
    <property type="molecule type" value="Genomic_DNA"/>
</dbReference>
<name>A0A0W0TWX9_9GAMM</name>
<dbReference type="OrthoDB" id="9812625at2"/>
<dbReference type="InterPro" id="IPR016163">
    <property type="entry name" value="Ald_DH_C"/>
</dbReference>
<dbReference type="Gene3D" id="3.40.309.10">
    <property type="entry name" value="Aldehyde Dehydrogenase, Chain A, domain 2"/>
    <property type="match status" value="1"/>
</dbReference>
<dbReference type="NCBIfam" id="TIGR03240">
    <property type="entry name" value="arg_catab_astD"/>
    <property type="match status" value="1"/>
</dbReference>
<gene>
    <name evidence="2" type="ORF">Lgee_1077</name>
</gene>
<organism evidence="2 3">
    <name type="scientific">Legionella geestiana</name>
    <dbReference type="NCBI Taxonomy" id="45065"/>
    <lineage>
        <taxon>Bacteria</taxon>
        <taxon>Pseudomonadati</taxon>
        <taxon>Pseudomonadota</taxon>
        <taxon>Gammaproteobacteria</taxon>
        <taxon>Legionellales</taxon>
        <taxon>Legionellaceae</taxon>
        <taxon>Legionella</taxon>
    </lineage>
</organism>
<dbReference type="Gene3D" id="3.40.605.10">
    <property type="entry name" value="Aldehyde Dehydrogenase, Chain A, domain 1"/>
    <property type="match status" value="1"/>
</dbReference>
<evidence type="ECO:0000313" key="3">
    <source>
        <dbReference type="Proteomes" id="UP000054785"/>
    </source>
</evidence>